<dbReference type="RefSeq" id="WP_068279927.1">
    <property type="nucleotide sequence ID" value="NZ_CP014873.1"/>
</dbReference>
<dbReference type="Gene3D" id="2.60.40.3100">
    <property type="entry name" value="Arylsulphate sulphotransferase monomer, N-terminal domain"/>
    <property type="match status" value="1"/>
</dbReference>
<organism evidence="1 2">
    <name type="scientific">Loigolactobacillus backii</name>
    <dbReference type="NCBI Taxonomy" id="375175"/>
    <lineage>
        <taxon>Bacteria</taxon>
        <taxon>Bacillati</taxon>
        <taxon>Bacillota</taxon>
        <taxon>Bacilli</taxon>
        <taxon>Lactobacillales</taxon>
        <taxon>Lactobacillaceae</taxon>
        <taxon>Loigolactobacillus</taxon>
    </lineage>
</organism>
<evidence type="ECO:0000313" key="2">
    <source>
        <dbReference type="Proteomes" id="UP000078582"/>
    </source>
</evidence>
<proteinExistence type="predicted"/>
<dbReference type="PANTHER" id="PTHR35340:SF10">
    <property type="entry name" value="CYTOPLASMIC PROTEIN"/>
    <property type="match status" value="1"/>
</dbReference>
<reference evidence="1 2" key="1">
    <citation type="submission" date="2016-03" db="EMBL/GenBank/DDBJ databases">
        <title>Pediococcus and Lactobacillus from brewery environment - whole genome sequencing and assembly.</title>
        <authorList>
            <person name="Behr J."/>
            <person name="Geissler A.J."/>
            <person name="Vogel R.F."/>
        </authorList>
    </citation>
    <scope>NUCLEOTIDE SEQUENCE [LARGE SCALE GENOMIC DNA]</scope>
    <source>
        <strain evidence="1 2">TMW 1.1989</strain>
    </source>
</reference>
<sequence length="557" mass="63570">MKRHRVGFISALILVVVLVILGISWHQQRYAGTISAKKISANLNSSLITTRQKRQAQATKKYQQKLNSGNYTENNMYVKINPYQTSPLTALVEFQTKTASQVSLRVVGKSAKTSIKTTYSGYQHKHQLSILGLYADYNNTVVVTLKQKNGQITHKTLRLKTAKLPAALAAIKINVKTANKQKMVIGQDKLTFIVRTTKQPFGIDADGNIRWYSTNYSQHVFKELQNGHLMYLAKKNNSAKVYNEMLETDFIGRVYKEYHFSSEAKSSNSENLDDDVTVVHHDAIELPNRDLLMTVSDGGSKYIEDTIVQVSHKTGKITKVIDMKKILPAKMWRKFTSEKRNNGKVDWLHMNSLYYDKSDNSLVISSRHQDLVLKMNYKTNRIKWLFSGKKKSSWPVSYRNKVLTVKGKITYPGGQHAAILLPDQNNQQLKDLIIFNNNIAITNGPKKTSEKYSEGVQYAINEKTKTIRQTWSYGKSLGKQNFSQIIGSDRYLSATNRLLCFGFLNGGDRSDIIEVNKKTNQQVFNVQLNNLGTKGYTYRSERFSLYPNNHKINRTYE</sequence>
<dbReference type="STRING" id="375175.AYR53_00580"/>
<dbReference type="AlphaFoldDB" id="A0A192GXY4"/>
<dbReference type="InterPro" id="IPR010262">
    <property type="entry name" value="Arylsulfotransferase_bact"/>
</dbReference>
<dbReference type="GeneID" id="42980731"/>
<dbReference type="Pfam" id="PF05935">
    <property type="entry name" value="Arylsulfotrans"/>
    <property type="match status" value="1"/>
</dbReference>
<dbReference type="OrthoDB" id="264813at2"/>
<dbReference type="GO" id="GO:0004062">
    <property type="term" value="F:aryl sulfotransferase activity"/>
    <property type="evidence" value="ECO:0007669"/>
    <property type="project" value="InterPro"/>
</dbReference>
<name>A0A192GXY4_9LACO</name>
<evidence type="ECO:0000313" key="1">
    <source>
        <dbReference type="EMBL" id="ANK61379.1"/>
    </source>
</evidence>
<dbReference type="InterPro" id="IPR038477">
    <property type="entry name" value="ASST_N_sf"/>
</dbReference>
<keyword evidence="2" id="KW-1185">Reference proteome</keyword>
<dbReference type="Pfam" id="PF17425">
    <property type="entry name" value="Arylsulfotran_N"/>
    <property type="match status" value="1"/>
</dbReference>
<dbReference type="Proteomes" id="UP000078582">
    <property type="component" value="Chromosome"/>
</dbReference>
<dbReference type="EMBL" id="CP014873">
    <property type="protein sequence ID" value="ANK61379.1"/>
    <property type="molecule type" value="Genomic_DNA"/>
</dbReference>
<protein>
    <submittedName>
        <fullName evidence="1">Uncharacterized protein</fullName>
    </submittedName>
</protein>
<gene>
    <name evidence="1" type="ORF">AYR53_00580</name>
</gene>
<dbReference type="InterPro" id="IPR035391">
    <property type="entry name" value="Arylsulfotran_N"/>
</dbReference>
<dbReference type="InterPro" id="IPR053143">
    <property type="entry name" value="Arylsulfate_ST"/>
</dbReference>
<accession>A0A192GXY4</accession>
<dbReference type="PANTHER" id="PTHR35340">
    <property type="entry name" value="PQQ ENZYME REPEAT PROTEIN-RELATED"/>
    <property type="match status" value="1"/>
</dbReference>